<dbReference type="InterPro" id="IPR020843">
    <property type="entry name" value="ER"/>
</dbReference>
<dbReference type="InterPro" id="IPR049552">
    <property type="entry name" value="PKS_DH_N"/>
</dbReference>
<sequence length="1739" mass="181852">GTSYASGGGFVYDADEFDPVFFGIAPREALTIDPQQRLLLETSWEAIERAGIDPLSLKGSRTGVFAGSNGQDYIGLLLAAPGGPEGYLGTGNSGSVVSGRISYTFGLEGPAVTVDTACSSSLVALHMAVQSLRQGESSLALAGGVTIMSSPGSFVDFSRQKGLSTDGRCKAFAASADGTGWAEGVGMLLLERLSDARRNGHPVMAIVRGSAVNQDGASNGITAPNGPSQQRVIRQALASADLAAHQVQAVEAHGTGTRLGDPIEAQALLATYGQGRPENEPLWLGSIKSNIGHTQAAAGVAGIIKMVMAMREGVLPQTLHVDEPTPHVDWTAGEVRLLTASTPWPENGEPRRAGISSFGISGTNAHTIIEQAPEPEEPATAQRVRTDAPPTGSETLPWTVNGKGAEALRAQARNLHDYVTAHPELDLDDVGYSLATTRSAFDHRAVLLSGDRDGLLSGLDAIASGATAPGAVQGSVGTAGKTAFLFSGQGAQRLGMGRELYDAFPVFARALDEVCAHLDVLLDRPLQEVMFAAEDSADAELLDQTAFTQPALFAIEVALFRLLEHWGITPDVLIGHSVGEVAAAHVAGVLSLEDACALIVARGRLMQALPEGGAMVAVQASEEEIAGSLAGRAAELSIAAVNGPTAVVIAGDEAAALEIAGEWERQGRKTRRLTVSHAFHSPRMDAMLDDFRDIVTGLSFQAPSISLVSNLTGKPAGAAEVCSPEYWVRHVREAVRFADGVRALEKLGVTSFLEVGPDGVLTAMAQDCLAADEDAGVAAFTLVPALRKNRPETQSLTTALAELHVHGTTVDWSTAFAGRDVRRVELPTYAFQRQRYWPKAPGAMTGDVASIGLSSPNHPLLGAGVELAGSDGFLFTSRLSVQSQPWLADHAIGGAALFPGTGFLELAIRAADQVGSGRVEEVTLATPMVLPENEPVQVQLWVGDKDETGYRSLSLYSRSANASSDEPWTQHAAGALAPAGPEPSFDLSAWPPADAEALDISDFYERFAATGFAYGPVFQGLRAAWRSGDDVYVEVSLGEHASEAADFGLHPALLDAAVQAVTFVALEDVGLSRLPFSWSGVSLHAGGASTLRVRLSRLGPDSISLAVADGTGRPVASVESLVLRPVSVEHIDAARTAAFRDSLFTLDWTPVPAIAPAEVATAQWAVVGTDPYGLAAGEIAGAEVTAYADLEALGAAIDGGAAAPEAVLVSYAPGLDDPAAQGTPTSKAKGKSKSKAKQGLEPAGAIHAVTHHTLGMIQGWLGDRRFASSRLVFVTSGAMAPEDRDETPDMIHAPLWGMVRSAQSENPNCFVLVDLDPQEPTEASKAALATVLAGDEPQAVVREGTVLGQRMARVSSGTALLPPAGVREWRLDMHAKGTLENLALLPSPDVTEELGATEIRVALRAAGLNFRDVLNALGMYPGEAGPLGGEGAGVVTEVGSAVTDLAPGDPVMGIFGGSFGPVAITDRRVVARVPEGWTFEQAASTPIVFLTAYYAMVDLAGLEAGQSVLVHSAAGGVGMATLQLARHLGAEVFGTASEGKWDTLRALGLDDEHIASSRTLDFEKRFLDATGGRGMDVVLDSLAREFVDAGLRLLPRGGRFLEMGKTDIRVPDEVAAEYTGVSYQAFDLMEAGADRIHEMWGVLISLFESGVLRPLPVRTWDVRRAPDAFRFISQARHTGKVALTIPRTLDGPGTVLITGGTGGLGALLARHLVVEHGVRSVVLTSRRGVEAPGAAELVA</sequence>
<dbReference type="Proteomes" id="UP000720508">
    <property type="component" value="Unassembled WGS sequence"/>
</dbReference>
<dbReference type="Pfam" id="PF21089">
    <property type="entry name" value="PKS_DH_N"/>
    <property type="match status" value="1"/>
</dbReference>
<dbReference type="RefSeq" id="WP_216345093.1">
    <property type="nucleotide sequence ID" value="NZ_JAHLEM010000400.1"/>
</dbReference>
<comment type="caution">
    <text evidence="8">The sequence shown here is derived from an EMBL/GenBank/DDBJ whole genome shotgun (WGS) entry which is preliminary data.</text>
</comment>
<name>A0ABS6CMR8_9ACTN</name>
<dbReference type="PANTHER" id="PTHR43775">
    <property type="entry name" value="FATTY ACID SYNTHASE"/>
    <property type="match status" value="1"/>
</dbReference>
<evidence type="ECO:0000259" key="7">
    <source>
        <dbReference type="PROSITE" id="PS52019"/>
    </source>
</evidence>
<protein>
    <submittedName>
        <fullName evidence="8">Acyltransferase domain-containing protein</fullName>
    </submittedName>
</protein>
<feature type="domain" description="Ketosynthase family 3 (KS3)" evidence="6">
    <location>
        <begin position="1"/>
        <end position="371"/>
    </location>
</feature>
<organism evidence="8 9">
    <name type="scientific">Streptomyces niphimycinicus</name>
    <dbReference type="NCBI Taxonomy" id="2842201"/>
    <lineage>
        <taxon>Bacteria</taxon>
        <taxon>Bacillati</taxon>
        <taxon>Actinomycetota</taxon>
        <taxon>Actinomycetes</taxon>
        <taxon>Kitasatosporales</taxon>
        <taxon>Streptomycetaceae</taxon>
        <taxon>Streptomyces</taxon>
    </lineage>
</organism>
<dbReference type="InterPro" id="IPR014030">
    <property type="entry name" value="Ketoacyl_synth_N"/>
</dbReference>
<evidence type="ECO:0000313" key="8">
    <source>
        <dbReference type="EMBL" id="MBU3868218.1"/>
    </source>
</evidence>
<dbReference type="SMART" id="SM00829">
    <property type="entry name" value="PKS_ER"/>
    <property type="match status" value="1"/>
</dbReference>
<evidence type="ECO:0000256" key="2">
    <source>
        <dbReference type="ARBA" id="ARBA00023268"/>
    </source>
</evidence>
<dbReference type="CDD" id="cd00833">
    <property type="entry name" value="PKS"/>
    <property type="match status" value="1"/>
</dbReference>
<dbReference type="PROSITE" id="PS00606">
    <property type="entry name" value="KS3_1"/>
    <property type="match status" value="1"/>
</dbReference>
<dbReference type="InterPro" id="IPR020841">
    <property type="entry name" value="PKS_Beta-ketoAc_synthase_dom"/>
</dbReference>
<dbReference type="Pfam" id="PF02801">
    <property type="entry name" value="Ketoacyl-synt_C"/>
    <property type="match status" value="1"/>
</dbReference>
<dbReference type="InterPro" id="IPR055123">
    <property type="entry name" value="SpnB-like_Rossmann"/>
</dbReference>
<dbReference type="SMART" id="SM00827">
    <property type="entry name" value="PKS_AT"/>
    <property type="match status" value="1"/>
</dbReference>
<reference evidence="8 9" key="1">
    <citation type="submission" date="2021-06" db="EMBL/GenBank/DDBJ databases">
        <authorList>
            <person name="Pan X."/>
        </authorList>
    </citation>
    <scope>NUCLEOTIDE SEQUENCE [LARGE SCALE GENOMIC DNA]</scope>
    <source>
        <strain evidence="8 9">4503</strain>
    </source>
</reference>
<dbReference type="PROSITE" id="PS52004">
    <property type="entry name" value="KS3_2"/>
    <property type="match status" value="1"/>
</dbReference>
<dbReference type="PANTHER" id="PTHR43775:SF51">
    <property type="entry name" value="INACTIVE PHENOLPHTHIOCEROL SYNTHESIS POLYKETIDE SYNTHASE TYPE I PKS1-RELATED"/>
    <property type="match status" value="1"/>
</dbReference>
<dbReference type="InterPro" id="IPR013154">
    <property type="entry name" value="ADH-like_N"/>
</dbReference>
<dbReference type="EMBL" id="JAHLEM010000400">
    <property type="protein sequence ID" value="MBU3868218.1"/>
    <property type="molecule type" value="Genomic_DNA"/>
</dbReference>
<accession>A0ABS6CMR8</accession>
<dbReference type="InterPro" id="IPR032821">
    <property type="entry name" value="PKS_assoc"/>
</dbReference>
<dbReference type="Pfam" id="PF16197">
    <property type="entry name" value="KAsynt_C_assoc"/>
    <property type="match status" value="1"/>
</dbReference>
<evidence type="ECO:0000256" key="4">
    <source>
        <dbReference type="PROSITE-ProRule" id="PRU01363"/>
    </source>
</evidence>
<proteinExistence type="predicted"/>
<dbReference type="Pfam" id="PF08240">
    <property type="entry name" value="ADH_N"/>
    <property type="match status" value="1"/>
</dbReference>
<dbReference type="InterPro" id="IPR049900">
    <property type="entry name" value="PKS_mFAS_DH"/>
</dbReference>
<evidence type="ECO:0000256" key="5">
    <source>
        <dbReference type="SAM" id="MobiDB-lite"/>
    </source>
</evidence>
<dbReference type="Pfam" id="PF14765">
    <property type="entry name" value="PS-DH"/>
    <property type="match status" value="1"/>
</dbReference>
<feature type="non-terminal residue" evidence="8">
    <location>
        <position position="1739"/>
    </location>
</feature>
<keyword evidence="1" id="KW-0808">Transferase</keyword>
<dbReference type="InterPro" id="IPR013968">
    <property type="entry name" value="PKS_KR"/>
</dbReference>
<feature type="domain" description="PKS/mFAS DH" evidence="7">
    <location>
        <begin position="858"/>
        <end position="1132"/>
    </location>
</feature>
<dbReference type="GO" id="GO:0016746">
    <property type="term" value="F:acyltransferase activity"/>
    <property type="evidence" value="ECO:0007669"/>
    <property type="project" value="UniProtKB-KW"/>
</dbReference>
<feature type="non-terminal residue" evidence="8">
    <location>
        <position position="1"/>
    </location>
</feature>
<keyword evidence="2" id="KW-0511">Multifunctional enzyme</keyword>
<feature type="active site" description="Proton acceptor; for dehydratase activity" evidence="4">
    <location>
        <position position="890"/>
    </location>
</feature>
<gene>
    <name evidence="8" type="ORF">KN815_30465</name>
</gene>
<evidence type="ECO:0000259" key="6">
    <source>
        <dbReference type="PROSITE" id="PS52004"/>
    </source>
</evidence>
<evidence type="ECO:0000256" key="1">
    <source>
        <dbReference type="ARBA" id="ARBA00022679"/>
    </source>
</evidence>
<keyword evidence="3 8" id="KW-0012">Acyltransferase</keyword>
<dbReference type="SMART" id="SM00826">
    <property type="entry name" value="PKS_DH"/>
    <property type="match status" value="1"/>
</dbReference>
<dbReference type="InterPro" id="IPR014031">
    <property type="entry name" value="Ketoacyl_synth_C"/>
</dbReference>
<dbReference type="Pfam" id="PF00109">
    <property type="entry name" value="ketoacyl-synt"/>
    <property type="match status" value="1"/>
</dbReference>
<dbReference type="Pfam" id="PF22953">
    <property type="entry name" value="SpnB_Rossmann"/>
    <property type="match status" value="1"/>
</dbReference>
<feature type="region of interest" description="C-terminal hotdog fold" evidence="4">
    <location>
        <begin position="995"/>
        <end position="1132"/>
    </location>
</feature>
<feature type="region of interest" description="Disordered" evidence="5">
    <location>
        <begin position="375"/>
        <end position="399"/>
    </location>
</feature>
<dbReference type="Pfam" id="PF00698">
    <property type="entry name" value="Acyl_transf_1"/>
    <property type="match status" value="1"/>
</dbReference>
<evidence type="ECO:0000256" key="3">
    <source>
        <dbReference type="ARBA" id="ARBA00023315"/>
    </source>
</evidence>
<feature type="region of interest" description="Disordered" evidence="5">
    <location>
        <begin position="1218"/>
        <end position="1240"/>
    </location>
</feature>
<evidence type="ECO:0000313" key="9">
    <source>
        <dbReference type="Proteomes" id="UP000720508"/>
    </source>
</evidence>
<keyword evidence="9" id="KW-1185">Reference proteome</keyword>
<dbReference type="Pfam" id="PF08659">
    <property type="entry name" value="KR"/>
    <property type="match status" value="1"/>
</dbReference>
<feature type="active site" description="Proton donor; for dehydratase activity" evidence="4">
    <location>
        <position position="1055"/>
    </location>
</feature>
<dbReference type="InterPro" id="IPR020807">
    <property type="entry name" value="PKS_DH"/>
</dbReference>
<dbReference type="PROSITE" id="PS01162">
    <property type="entry name" value="QOR_ZETA_CRYSTAL"/>
    <property type="match status" value="1"/>
</dbReference>
<dbReference type="InterPro" id="IPR049551">
    <property type="entry name" value="PKS_DH_C"/>
</dbReference>
<dbReference type="InterPro" id="IPR002364">
    <property type="entry name" value="Quin_OxRdtase/zeta-crystal_CS"/>
</dbReference>
<dbReference type="PROSITE" id="PS52019">
    <property type="entry name" value="PKS_MFAS_DH"/>
    <property type="match status" value="1"/>
</dbReference>
<dbReference type="Pfam" id="PF13602">
    <property type="entry name" value="ADH_zinc_N_2"/>
    <property type="match status" value="1"/>
</dbReference>
<dbReference type="CDD" id="cd05195">
    <property type="entry name" value="enoyl_red"/>
    <property type="match status" value="1"/>
</dbReference>
<dbReference type="InterPro" id="IPR014043">
    <property type="entry name" value="Acyl_transferase_dom"/>
</dbReference>
<dbReference type="InterPro" id="IPR018201">
    <property type="entry name" value="Ketoacyl_synth_AS"/>
</dbReference>
<dbReference type="SMART" id="SM00825">
    <property type="entry name" value="PKS_KS"/>
    <property type="match status" value="1"/>
</dbReference>
<feature type="region of interest" description="N-terminal hotdog fold" evidence="4">
    <location>
        <begin position="858"/>
        <end position="983"/>
    </location>
</feature>
<dbReference type="InterPro" id="IPR050091">
    <property type="entry name" value="PKS_NRPS_Biosynth_Enz"/>
</dbReference>